<dbReference type="EMBL" id="BAAAQR010000016">
    <property type="protein sequence ID" value="GAA2154752.1"/>
    <property type="molecule type" value="Genomic_DNA"/>
</dbReference>
<evidence type="ECO:0000259" key="3">
    <source>
        <dbReference type="PROSITE" id="PS51000"/>
    </source>
</evidence>
<reference evidence="4 5" key="1">
    <citation type="journal article" date="2019" name="Int. J. Syst. Evol. Microbiol.">
        <title>The Global Catalogue of Microorganisms (GCM) 10K type strain sequencing project: providing services to taxonomists for standard genome sequencing and annotation.</title>
        <authorList>
            <consortium name="The Broad Institute Genomics Platform"/>
            <consortium name="The Broad Institute Genome Sequencing Center for Infectious Disease"/>
            <person name="Wu L."/>
            <person name="Ma J."/>
        </authorList>
    </citation>
    <scope>NUCLEOTIDE SEQUENCE [LARGE SCALE GENOMIC DNA]</scope>
    <source>
        <strain evidence="4 5">JCM 16022</strain>
    </source>
</reference>
<evidence type="ECO:0000256" key="1">
    <source>
        <dbReference type="ARBA" id="ARBA00023015"/>
    </source>
</evidence>
<dbReference type="InterPro" id="IPR051534">
    <property type="entry name" value="CBASS_pafABC_assoc_protein"/>
</dbReference>
<proteinExistence type="predicted"/>
<dbReference type="InterPro" id="IPR013196">
    <property type="entry name" value="HTH_11"/>
</dbReference>
<dbReference type="InterPro" id="IPR026881">
    <property type="entry name" value="WYL_dom"/>
</dbReference>
<keyword evidence="5" id="KW-1185">Reference proteome</keyword>
<dbReference type="InterPro" id="IPR001034">
    <property type="entry name" value="DeoR_HTH"/>
</dbReference>
<dbReference type="PANTHER" id="PTHR34580">
    <property type="match status" value="1"/>
</dbReference>
<accession>A0ABN3A6V0</accession>
<dbReference type="PROSITE" id="PS51000">
    <property type="entry name" value="HTH_DEOR_2"/>
    <property type="match status" value="1"/>
</dbReference>
<dbReference type="InterPro" id="IPR028349">
    <property type="entry name" value="PafC-like"/>
</dbReference>
<dbReference type="InterPro" id="IPR057727">
    <property type="entry name" value="WCX_dom"/>
</dbReference>
<dbReference type="Pfam" id="PF08279">
    <property type="entry name" value="HTH_11"/>
    <property type="match status" value="1"/>
</dbReference>
<dbReference type="Proteomes" id="UP001501771">
    <property type="component" value="Unassembled WGS sequence"/>
</dbReference>
<dbReference type="InterPro" id="IPR036388">
    <property type="entry name" value="WH-like_DNA-bd_sf"/>
</dbReference>
<evidence type="ECO:0000313" key="4">
    <source>
        <dbReference type="EMBL" id="GAA2154752.1"/>
    </source>
</evidence>
<dbReference type="RefSeq" id="WP_344156992.1">
    <property type="nucleotide sequence ID" value="NZ_BAAAQR010000016.1"/>
</dbReference>
<dbReference type="Pfam" id="PF13280">
    <property type="entry name" value="WYL"/>
    <property type="match status" value="1"/>
</dbReference>
<dbReference type="SUPFAM" id="SSF46785">
    <property type="entry name" value="Winged helix' DNA-binding domain"/>
    <property type="match status" value="1"/>
</dbReference>
<comment type="caution">
    <text evidence="4">The sequence shown here is derived from an EMBL/GenBank/DDBJ whole genome shotgun (WGS) entry which is preliminary data.</text>
</comment>
<sequence>MSPSPGETGGTTERVLRLLALLQQRPVWTGTELAERLGVTTRSIRRDVGRLRALGYPVNATQGVGGGYQLGAGKALPPLLLDDEEAIATAVSLRLAAGGTVAGASEAAVRTLAKLDQVLPARLRAEVRALHDAIVTLEGGRIEVDADLLLALARATRDTVRVELTYTGRGAEPGLRRVEPYQLVATGRRWYLLAFDLDRDDWRSFRLDRMSDLRTTTWRFTRREHPDPAAYVQQAVSVAPYRHRARVRVHAPVEEVRRATTSATATLEPLDDDTCLLLSGSDSLYALTLHLGMLGWDFEVLDPPELRDAVAEVAARLTRASVS</sequence>
<gene>
    <name evidence="4" type="ORF">GCM10009844_40950</name>
</gene>
<keyword evidence="2" id="KW-0804">Transcription</keyword>
<keyword evidence="1" id="KW-0805">Transcription regulation</keyword>
<dbReference type="PIRSF" id="PIRSF016838">
    <property type="entry name" value="PafC"/>
    <property type="match status" value="1"/>
</dbReference>
<dbReference type="InterPro" id="IPR036390">
    <property type="entry name" value="WH_DNA-bd_sf"/>
</dbReference>
<dbReference type="Gene3D" id="1.10.10.10">
    <property type="entry name" value="Winged helix-like DNA-binding domain superfamily/Winged helix DNA-binding domain"/>
    <property type="match status" value="1"/>
</dbReference>
<feature type="domain" description="HTH deoR-type" evidence="3">
    <location>
        <begin position="11"/>
        <end position="66"/>
    </location>
</feature>
<organism evidence="4 5">
    <name type="scientific">Nocardioides koreensis</name>
    <dbReference type="NCBI Taxonomy" id="433651"/>
    <lineage>
        <taxon>Bacteria</taxon>
        <taxon>Bacillati</taxon>
        <taxon>Actinomycetota</taxon>
        <taxon>Actinomycetes</taxon>
        <taxon>Propionibacteriales</taxon>
        <taxon>Nocardioidaceae</taxon>
        <taxon>Nocardioides</taxon>
    </lineage>
</organism>
<dbReference type="PROSITE" id="PS52050">
    <property type="entry name" value="WYL"/>
    <property type="match status" value="1"/>
</dbReference>
<dbReference type="PANTHER" id="PTHR34580:SF3">
    <property type="entry name" value="PROTEIN PAFB"/>
    <property type="match status" value="1"/>
</dbReference>
<dbReference type="Pfam" id="PF25583">
    <property type="entry name" value="WCX"/>
    <property type="match status" value="1"/>
</dbReference>
<protein>
    <submittedName>
        <fullName evidence="4">YafY family protein</fullName>
    </submittedName>
</protein>
<name>A0ABN3A6V0_9ACTN</name>
<evidence type="ECO:0000313" key="5">
    <source>
        <dbReference type="Proteomes" id="UP001501771"/>
    </source>
</evidence>
<evidence type="ECO:0000256" key="2">
    <source>
        <dbReference type="ARBA" id="ARBA00023163"/>
    </source>
</evidence>